<organism evidence="1 2">
    <name type="scientific">Streptomyces brasiliensis</name>
    <dbReference type="NCBI Taxonomy" id="1954"/>
    <lineage>
        <taxon>Bacteria</taxon>
        <taxon>Bacillati</taxon>
        <taxon>Actinomycetota</taxon>
        <taxon>Actinomycetes</taxon>
        <taxon>Kitasatosporales</taxon>
        <taxon>Streptomycetaceae</taxon>
        <taxon>Streptomyces</taxon>
    </lineage>
</organism>
<proteinExistence type="predicted"/>
<reference evidence="1" key="1">
    <citation type="journal article" date="2014" name="Int. J. Syst. Evol. Microbiol.">
        <title>Complete genome sequence of Corynebacterium casei LMG S-19264T (=DSM 44701T), isolated from a smear-ripened cheese.</title>
        <authorList>
            <consortium name="US DOE Joint Genome Institute (JGI-PGF)"/>
            <person name="Walter F."/>
            <person name="Albersmeier A."/>
            <person name="Kalinowski J."/>
            <person name="Ruckert C."/>
        </authorList>
    </citation>
    <scope>NUCLEOTIDE SEQUENCE</scope>
    <source>
        <strain evidence="1">JCM 3086</strain>
    </source>
</reference>
<evidence type="ECO:0000313" key="1">
    <source>
        <dbReference type="EMBL" id="GGJ59776.1"/>
    </source>
</evidence>
<name>A0A917P3T9_9ACTN</name>
<dbReference type="EMBL" id="BMQA01000061">
    <property type="protein sequence ID" value="GGJ59776.1"/>
    <property type="molecule type" value="Genomic_DNA"/>
</dbReference>
<reference evidence="1" key="2">
    <citation type="submission" date="2020-09" db="EMBL/GenBank/DDBJ databases">
        <authorList>
            <person name="Sun Q."/>
            <person name="Ohkuma M."/>
        </authorList>
    </citation>
    <scope>NUCLEOTIDE SEQUENCE</scope>
    <source>
        <strain evidence="1">JCM 3086</strain>
    </source>
</reference>
<evidence type="ECO:0000313" key="2">
    <source>
        <dbReference type="Proteomes" id="UP000657574"/>
    </source>
</evidence>
<keyword evidence="2" id="KW-1185">Reference proteome</keyword>
<dbReference type="AlphaFoldDB" id="A0A917P3T9"/>
<accession>A0A917P3T9</accession>
<protein>
    <submittedName>
        <fullName evidence="1">Uncharacterized protein</fullName>
    </submittedName>
</protein>
<dbReference type="Proteomes" id="UP000657574">
    <property type="component" value="Unassembled WGS sequence"/>
</dbReference>
<comment type="caution">
    <text evidence="1">The sequence shown here is derived from an EMBL/GenBank/DDBJ whole genome shotgun (WGS) entry which is preliminary data.</text>
</comment>
<gene>
    <name evidence="1" type="ORF">GCM10010121_083010</name>
</gene>
<sequence length="75" mass="7945">MSRLHSGHDRSGKTNTITGLLLEASAHGVPFLVIEPAKAEYRSLISHPVLGQDMQIFTAGKGHRGPVCPQPVCGA</sequence>